<gene>
    <name evidence="2" type="ORF">H9850_10135</name>
</gene>
<evidence type="ECO:0000256" key="1">
    <source>
        <dbReference type="SAM" id="Phobius"/>
    </source>
</evidence>
<organism evidence="2 3">
    <name type="scientific">Candidatus Anaerobiospirillum pullistercoris</name>
    <dbReference type="NCBI Taxonomy" id="2838452"/>
    <lineage>
        <taxon>Bacteria</taxon>
        <taxon>Pseudomonadati</taxon>
        <taxon>Pseudomonadota</taxon>
        <taxon>Gammaproteobacteria</taxon>
        <taxon>Aeromonadales</taxon>
        <taxon>Succinivibrionaceae</taxon>
        <taxon>Anaerobiospirillum</taxon>
    </lineage>
</organism>
<keyword evidence="1" id="KW-0472">Membrane</keyword>
<keyword evidence="1" id="KW-1133">Transmembrane helix</keyword>
<reference evidence="2" key="1">
    <citation type="journal article" date="2021" name="PeerJ">
        <title>Extensive microbial diversity within the chicken gut microbiome revealed by metagenomics and culture.</title>
        <authorList>
            <person name="Gilroy R."/>
            <person name="Ravi A."/>
            <person name="Getino M."/>
            <person name="Pursley I."/>
            <person name="Horton D.L."/>
            <person name="Alikhan N.F."/>
            <person name="Baker D."/>
            <person name="Gharbi K."/>
            <person name="Hall N."/>
            <person name="Watson M."/>
            <person name="Adriaenssens E.M."/>
            <person name="Foster-Nyarko E."/>
            <person name="Jarju S."/>
            <person name="Secka A."/>
            <person name="Antonio M."/>
            <person name="Oren A."/>
            <person name="Chaudhuri R.R."/>
            <person name="La Ragione R."/>
            <person name="Hildebrand F."/>
            <person name="Pallen M.J."/>
        </authorList>
    </citation>
    <scope>NUCLEOTIDE SEQUENCE</scope>
    <source>
        <strain evidence="2">USASDec5-558</strain>
    </source>
</reference>
<name>A0A9D1WER5_9GAMM</name>
<proteinExistence type="predicted"/>
<sequence length="45" mass="4885">MIQSPSKNPKEKVSMPASSNLLITQSVRILILLAMLSCLISLALM</sequence>
<dbReference type="EMBL" id="DXEV01000201">
    <property type="protein sequence ID" value="HIX57811.1"/>
    <property type="molecule type" value="Genomic_DNA"/>
</dbReference>
<dbReference type="AlphaFoldDB" id="A0A9D1WER5"/>
<keyword evidence="1" id="KW-0812">Transmembrane</keyword>
<protein>
    <submittedName>
        <fullName evidence="2">Uncharacterized protein</fullName>
    </submittedName>
</protein>
<reference evidence="2" key="2">
    <citation type="submission" date="2021-04" db="EMBL/GenBank/DDBJ databases">
        <authorList>
            <person name="Gilroy R."/>
        </authorList>
    </citation>
    <scope>NUCLEOTIDE SEQUENCE</scope>
    <source>
        <strain evidence="2">USASDec5-558</strain>
    </source>
</reference>
<evidence type="ECO:0000313" key="3">
    <source>
        <dbReference type="Proteomes" id="UP000886829"/>
    </source>
</evidence>
<dbReference type="Proteomes" id="UP000886829">
    <property type="component" value="Unassembled WGS sequence"/>
</dbReference>
<accession>A0A9D1WER5</accession>
<feature type="transmembrane region" description="Helical" evidence="1">
    <location>
        <begin position="21"/>
        <end position="44"/>
    </location>
</feature>
<evidence type="ECO:0000313" key="2">
    <source>
        <dbReference type="EMBL" id="HIX57811.1"/>
    </source>
</evidence>
<comment type="caution">
    <text evidence="2">The sequence shown here is derived from an EMBL/GenBank/DDBJ whole genome shotgun (WGS) entry which is preliminary data.</text>
</comment>